<dbReference type="EMBL" id="LLXI01002495">
    <property type="protein sequence ID" value="PKY57283.1"/>
    <property type="molecule type" value="Genomic_DNA"/>
</dbReference>
<dbReference type="VEuPathDB" id="FungiDB:RhiirA1_428633"/>
<dbReference type="EMBL" id="LLXI01000078">
    <property type="protein sequence ID" value="PKY39815.1"/>
    <property type="molecule type" value="Genomic_DNA"/>
</dbReference>
<evidence type="ECO:0000313" key="5">
    <source>
        <dbReference type="Proteomes" id="UP000234323"/>
    </source>
</evidence>
<protein>
    <submittedName>
        <fullName evidence="3">Uncharacterized protein</fullName>
    </submittedName>
</protein>
<evidence type="ECO:0000256" key="1">
    <source>
        <dbReference type="SAM" id="MobiDB-lite"/>
    </source>
</evidence>
<dbReference type="VEuPathDB" id="FungiDB:FUN_020093"/>
<name>A0A2I1FZM2_9GLOM</name>
<dbReference type="VEuPathDB" id="FungiDB:RhiirFUN_019028"/>
<evidence type="ECO:0000313" key="4">
    <source>
        <dbReference type="EMBL" id="PKY57283.1"/>
    </source>
</evidence>
<keyword evidence="2" id="KW-0812">Transmembrane</keyword>
<keyword evidence="5" id="KW-1185">Reference proteome</keyword>
<keyword evidence="2" id="KW-1133">Transmembrane helix</keyword>
<organism evidence="3 5">
    <name type="scientific">Rhizophagus irregularis</name>
    <dbReference type="NCBI Taxonomy" id="588596"/>
    <lineage>
        <taxon>Eukaryota</taxon>
        <taxon>Fungi</taxon>
        <taxon>Fungi incertae sedis</taxon>
        <taxon>Mucoromycota</taxon>
        <taxon>Glomeromycotina</taxon>
        <taxon>Glomeromycetes</taxon>
        <taxon>Glomerales</taxon>
        <taxon>Glomeraceae</taxon>
        <taxon>Rhizophagus</taxon>
    </lineage>
</organism>
<proteinExistence type="predicted"/>
<feature type="transmembrane region" description="Helical" evidence="2">
    <location>
        <begin position="73"/>
        <end position="91"/>
    </location>
</feature>
<evidence type="ECO:0000313" key="3">
    <source>
        <dbReference type="EMBL" id="PKY39815.1"/>
    </source>
</evidence>
<keyword evidence="2" id="KW-0472">Membrane</keyword>
<feature type="transmembrane region" description="Helical" evidence="2">
    <location>
        <begin position="45"/>
        <end position="66"/>
    </location>
</feature>
<sequence>MDEEKCLKELKDRRRKVARNFRLKNLKKIADKNKALHKIAKKNTLQAIIFSIVSILFGSIFIFLIGNSSITKIVENAVVGIASLMSLFSNLRSFMTPSTDDDSIDIKFSEVCDESVELSLKITDEDDIRNTENTIETWNFWLLAMKSFYTGFTIFSSLLFIVFIILDLTSLQEKNAVPINMAIIIFGVVSLFFTCLIHFSLKIFTLTSEGGKDIERLLSGIKIHIKRNTARDLEQLKDHYIKFVYNSEGLLTILSNKFPSNDLIKFLLKLSEISRSLKISLNKLIKCITRLPKILLLKIKFIRELSEILKFRSQKKKEHVTDLTERLTAGRLTGLKDAVNEVPKPAAGKDIIASWIRKLFSAMEGLDFILQKDTNSQSELNMKKLRKTLSLKELVEIILEDQEYPCKTEPTKLSVDYHILRELYGASKGLLNIIKNENEKKKESGEIEEEIEEEFSKISKKLEVINQIIEKNKTKTLLKEFTEITHFTGKLFEELGVIKVKLKYINRRAEYLNNLTDPASADVDELRKEIPKILKIKDLEKHEYYKKWNEIQMSKQKNTNHLEKITNLPLRLYKIEKELSRTPKLLKEIDQKIETPILDMGYAKIVHGHSDDKLGEIEKKLFEMYDNIRQYLMNEDDNDMDMDGGKIDKEFKTTKEFSEEFIEEFSEKFNSIEKFSKKFIEELSKNSIKGFSKDFNEKFSIKFKSIEEFSKKFIEEFSNKLIEKFSKKFIEELSKELIEKKLIENFSGKFNTELTENSGKIETLYEIIDKLKKKASEKSKKSKKSKESKESKESTESTESTEKLLKFLERLSNELHQISIKLILKELLKLRNNEKNKNYTKLHKGLIKLDYASNFKDLHKLFKEINQKTFKSIKKNYSAHLADDKYFFKHLYYEILDSIEEVERYTRLKPISSYIDFGKHYGTYLFHHLIPDGKKRWPYKEANKKLIRCYYRLGELLFSDNNGENAPEKVTDLQHRKAENIYDLYNKMLLIFNDVKNVNNNPLDIIEKIKSKHAATIFALSNDDVKYLISEIIKLKHDKFKNQGSVDDAKLDNDDDAKLDSDDDAKLDNDDDAKLDNDDDAKHDVYRDDQKVIIDQENSLQVTILQ</sequence>
<gene>
    <name evidence="3" type="ORF">RhiirA4_440307</name>
    <name evidence="4" type="ORF">RhiirA4_448959</name>
</gene>
<feature type="region of interest" description="Disordered" evidence="1">
    <location>
        <begin position="1044"/>
        <end position="1082"/>
    </location>
</feature>
<comment type="caution">
    <text evidence="3">The sequence shown here is derived from an EMBL/GenBank/DDBJ whole genome shotgun (WGS) entry which is preliminary data.</text>
</comment>
<feature type="compositionally biased region" description="Basic and acidic residues" evidence="1">
    <location>
        <begin position="1047"/>
        <end position="1082"/>
    </location>
</feature>
<dbReference type="Proteomes" id="UP000234323">
    <property type="component" value="Unassembled WGS sequence"/>
</dbReference>
<feature type="transmembrane region" description="Helical" evidence="2">
    <location>
        <begin position="148"/>
        <end position="169"/>
    </location>
</feature>
<feature type="transmembrane region" description="Helical" evidence="2">
    <location>
        <begin position="181"/>
        <end position="201"/>
    </location>
</feature>
<dbReference type="AlphaFoldDB" id="A0A2I1FZM2"/>
<reference evidence="3 5" key="1">
    <citation type="submission" date="2015-10" db="EMBL/GenBank/DDBJ databases">
        <title>Genome analyses suggest a sexual origin of heterokaryosis in a supposedly ancient asexual fungus.</title>
        <authorList>
            <person name="Ropars J."/>
            <person name="Sedzielewska K."/>
            <person name="Noel J."/>
            <person name="Charron P."/>
            <person name="Farinelli L."/>
            <person name="Marton T."/>
            <person name="Kruger M."/>
            <person name="Pelin A."/>
            <person name="Brachmann A."/>
            <person name="Corradi N."/>
        </authorList>
    </citation>
    <scope>NUCLEOTIDE SEQUENCE [LARGE SCALE GENOMIC DNA]</scope>
    <source>
        <strain evidence="3 5">A4</strain>
    </source>
</reference>
<accession>A0A2I1FZM2</accession>
<evidence type="ECO:0000256" key="2">
    <source>
        <dbReference type="SAM" id="Phobius"/>
    </source>
</evidence>